<dbReference type="RefSeq" id="WP_067329864.1">
    <property type="nucleotide sequence ID" value="NZ_LNKT01000012.1"/>
</dbReference>
<dbReference type="Proteomes" id="UP000075359">
    <property type="component" value="Unassembled WGS sequence"/>
</dbReference>
<dbReference type="EMBL" id="LNKT01000012">
    <property type="protein sequence ID" value="KYJ86677.1"/>
    <property type="molecule type" value="Genomic_DNA"/>
</dbReference>
<name>A0A151CGP7_9BACT</name>
<keyword evidence="4" id="KW-0732">Signal</keyword>
<keyword evidence="1" id="KW-0677">Repeat</keyword>
<evidence type="ECO:0000256" key="4">
    <source>
        <dbReference type="SAM" id="SignalP"/>
    </source>
</evidence>
<dbReference type="OrthoDB" id="9789234at2"/>
<dbReference type="SMART" id="SM00028">
    <property type="entry name" value="TPR"/>
    <property type="match status" value="2"/>
</dbReference>
<evidence type="ECO:0000313" key="6">
    <source>
        <dbReference type="Proteomes" id="UP000075359"/>
    </source>
</evidence>
<feature type="chain" id="PRO_5007578484" evidence="4">
    <location>
        <begin position="21"/>
        <end position="164"/>
    </location>
</feature>
<dbReference type="InterPro" id="IPR019734">
    <property type="entry name" value="TPR_rpt"/>
</dbReference>
<evidence type="ECO:0000313" key="5">
    <source>
        <dbReference type="EMBL" id="KYJ86677.1"/>
    </source>
</evidence>
<evidence type="ECO:0000256" key="3">
    <source>
        <dbReference type="PROSITE-ProRule" id="PRU00339"/>
    </source>
</evidence>
<gene>
    <name evidence="5" type="ORF">AS592_07575</name>
</gene>
<proteinExistence type="predicted"/>
<comment type="caution">
    <text evidence="5">The sequence shown here is derived from an EMBL/GenBank/DDBJ whole genome shotgun (WGS) entry which is preliminary data.</text>
</comment>
<accession>A0A151CGP7</accession>
<dbReference type="PROSITE" id="PS50005">
    <property type="entry name" value="TPR"/>
    <property type="match status" value="1"/>
</dbReference>
<evidence type="ECO:0000256" key="2">
    <source>
        <dbReference type="ARBA" id="ARBA00022803"/>
    </source>
</evidence>
<feature type="repeat" description="TPR" evidence="3">
    <location>
        <begin position="71"/>
        <end position="104"/>
    </location>
</feature>
<dbReference type="InterPro" id="IPR011990">
    <property type="entry name" value="TPR-like_helical_dom_sf"/>
</dbReference>
<evidence type="ECO:0000256" key="1">
    <source>
        <dbReference type="ARBA" id="ARBA00022737"/>
    </source>
</evidence>
<sequence>MKKIFITILLLILLQPAVFAEETDHLEQGKAHFKNGFYRLTPKHRQAEATQEYTQAIHEFKKVITVHPNNKDAYRYLGRVYSVQHMPAKAAEAYLKVVELDPQEVDTYILAAVELIGSQQYDKAIQTLQAAKEHTGNKSVLQKIDVYINRIEVYRNDKEVSDVK</sequence>
<dbReference type="STRING" id="1630136.AS592_07575"/>
<keyword evidence="6" id="KW-1185">Reference proteome</keyword>
<dbReference type="SUPFAM" id="SSF48452">
    <property type="entry name" value="TPR-like"/>
    <property type="match status" value="1"/>
</dbReference>
<feature type="signal peptide" evidence="4">
    <location>
        <begin position="1"/>
        <end position="20"/>
    </location>
</feature>
<organism evidence="5 6">
    <name type="scientific">Sulfurovum riftiae</name>
    <dbReference type="NCBI Taxonomy" id="1630136"/>
    <lineage>
        <taxon>Bacteria</taxon>
        <taxon>Pseudomonadati</taxon>
        <taxon>Campylobacterota</taxon>
        <taxon>Epsilonproteobacteria</taxon>
        <taxon>Campylobacterales</taxon>
        <taxon>Sulfurovaceae</taxon>
        <taxon>Sulfurovum</taxon>
    </lineage>
</organism>
<protein>
    <submittedName>
        <fullName evidence="5">Uncharacterized protein</fullName>
    </submittedName>
</protein>
<dbReference type="AlphaFoldDB" id="A0A151CGP7"/>
<dbReference type="Pfam" id="PF07719">
    <property type="entry name" value="TPR_2"/>
    <property type="match status" value="1"/>
</dbReference>
<dbReference type="Gene3D" id="1.25.40.10">
    <property type="entry name" value="Tetratricopeptide repeat domain"/>
    <property type="match status" value="1"/>
</dbReference>
<reference evidence="5 6" key="1">
    <citation type="submission" date="2015-11" db="EMBL/GenBank/DDBJ databases">
        <title>Draft genome of Sulfurovum riftiae 1812E, a member of the Epsilonproteobacteria isolated from the tube of the deep-sea hydrothermal vent tubewom Riftia pachyptila.</title>
        <authorList>
            <person name="Vetriani C."/>
            <person name="Giovannelli D."/>
        </authorList>
    </citation>
    <scope>NUCLEOTIDE SEQUENCE [LARGE SCALE GENOMIC DNA]</scope>
    <source>
        <strain evidence="5 6">1812E</strain>
    </source>
</reference>
<keyword evidence="2 3" id="KW-0802">TPR repeat</keyword>
<dbReference type="InterPro" id="IPR013105">
    <property type="entry name" value="TPR_2"/>
</dbReference>